<feature type="transmembrane region" description="Helical" evidence="15">
    <location>
        <begin position="159"/>
        <end position="186"/>
    </location>
</feature>
<dbReference type="PANTHER" id="PTHR23255:SF49">
    <property type="entry name" value="ANTI-MUELLERIAN HORMONE TYPE-2 RECEPTOR"/>
    <property type="match status" value="1"/>
</dbReference>
<evidence type="ECO:0000256" key="13">
    <source>
        <dbReference type="ARBA" id="ARBA00023136"/>
    </source>
</evidence>
<keyword evidence="19" id="KW-1185">Reference proteome</keyword>
<protein>
    <recommendedName>
        <fullName evidence="15">Serine/threonine-protein kinase receptor</fullName>
        <ecNumber evidence="15">2.7.11.30</ecNumber>
    </recommendedName>
</protein>
<dbReference type="SUPFAM" id="SSF56112">
    <property type="entry name" value="Protein kinase-like (PK-like)"/>
    <property type="match status" value="1"/>
</dbReference>
<keyword evidence="4 15" id="KW-0808">Transferase</keyword>
<feature type="domain" description="Protein kinase" evidence="17">
    <location>
        <begin position="193"/>
        <end position="479"/>
    </location>
</feature>
<dbReference type="GO" id="GO:0046872">
    <property type="term" value="F:metal ion binding"/>
    <property type="evidence" value="ECO:0007669"/>
    <property type="project" value="UniProtKB-KW"/>
</dbReference>
<comment type="caution">
    <text evidence="15">Lacks conserved residue(s) required for the propagation of feature annotation.</text>
</comment>
<keyword evidence="9 15" id="KW-0418">Kinase</keyword>
<dbReference type="AlphaFoldDB" id="A0A4W4F505"/>
<evidence type="ECO:0000256" key="1">
    <source>
        <dbReference type="ARBA" id="ARBA00004479"/>
    </source>
</evidence>
<evidence type="ECO:0000256" key="7">
    <source>
        <dbReference type="ARBA" id="ARBA00022729"/>
    </source>
</evidence>
<dbReference type="InterPro" id="IPR001245">
    <property type="entry name" value="Ser-Thr/Tyr_kinase_cat_dom"/>
</dbReference>
<evidence type="ECO:0000313" key="19">
    <source>
        <dbReference type="Proteomes" id="UP000314983"/>
    </source>
</evidence>
<accession>A0A4W4F505</accession>
<evidence type="ECO:0000256" key="9">
    <source>
        <dbReference type="ARBA" id="ARBA00022777"/>
    </source>
</evidence>
<dbReference type="InterPro" id="IPR000719">
    <property type="entry name" value="Prot_kinase_dom"/>
</dbReference>
<comment type="catalytic activity">
    <reaction evidence="15">
        <text>L-threonyl-[receptor-protein] + ATP = O-phospho-L-threonyl-[receptor-protein] + ADP + H(+)</text>
        <dbReference type="Rhea" id="RHEA:44880"/>
        <dbReference type="Rhea" id="RHEA-COMP:11024"/>
        <dbReference type="Rhea" id="RHEA-COMP:11025"/>
        <dbReference type="ChEBI" id="CHEBI:15378"/>
        <dbReference type="ChEBI" id="CHEBI:30013"/>
        <dbReference type="ChEBI" id="CHEBI:30616"/>
        <dbReference type="ChEBI" id="CHEBI:61977"/>
        <dbReference type="ChEBI" id="CHEBI:456216"/>
        <dbReference type="EC" id="2.7.11.30"/>
    </reaction>
</comment>
<evidence type="ECO:0000256" key="10">
    <source>
        <dbReference type="ARBA" id="ARBA00022840"/>
    </source>
</evidence>
<dbReference type="PROSITE" id="PS50011">
    <property type="entry name" value="PROTEIN_KINASE_DOM"/>
    <property type="match status" value="1"/>
</dbReference>
<proteinExistence type="inferred from homology"/>
<dbReference type="GO" id="GO:0005524">
    <property type="term" value="F:ATP binding"/>
    <property type="evidence" value="ECO:0007669"/>
    <property type="project" value="UniProtKB-UniRule"/>
</dbReference>
<keyword evidence="14 15" id="KW-0675">Receptor</keyword>
<evidence type="ECO:0000313" key="18">
    <source>
        <dbReference type="Ensembl" id="ENSEEEP00000019790.2"/>
    </source>
</evidence>
<evidence type="ECO:0000256" key="4">
    <source>
        <dbReference type="ARBA" id="ARBA00022679"/>
    </source>
</evidence>
<feature type="chain" id="PRO_5044292582" description="Serine/threonine-protein kinase receptor" evidence="16">
    <location>
        <begin position="19"/>
        <end position="492"/>
    </location>
</feature>
<keyword evidence="7 16" id="KW-0732">Signal</keyword>
<reference evidence="19" key="1">
    <citation type="journal article" date="2014" name="Science">
        <title>Nonhuman genetics. Genomic basis for the convergent evolution of electric organs.</title>
        <authorList>
            <person name="Gallant J.R."/>
            <person name="Traeger L.L."/>
            <person name="Volkening J.D."/>
            <person name="Moffett H."/>
            <person name="Chen P.H."/>
            <person name="Novina C.D."/>
            <person name="Phillips G.N.Jr."/>
            <person name="Anand R."/>
            <person name="Wells G.B."/>
            <person name="Pinch M."/>
            <person name="Guth R."/>
            <person name="Unguez G.A."/>
            <person name="Albert J.S."/>
            <person name="Zakon H.H."/>
            <person name="Samanta M.P."/>
            <person name="Sussman M.R."/>
        </authorList>
    </citation>
    <scope>NUCLEOTIDE SEQUENCE [LARGE SCALE GENOMIC DNA]</scope>
</reference>
<dbReference type="Gene3D" id="3.30.200.20">
    <property type="entry name" value="Phosphorylase Kinase, domain 1"/>
    <property type="match status" value="1"/>
</dbReference>
<dbReference type="PANTHER" id="PTHR23255">
    <property type="entry name" value="TRANSFORMING GROWTH FACTOR-BETA RECEPTOR TYPE I AND II"/>
    <property type="match status" value="1"/>
</dbReference>
<comment type="cofactor">
    <cofactor evidence="15">
        <name>Mg(2+)</name>
        <dbReference type="ChEBI" id="CHEBI:18420"/>
    </cofactor>
    <cofactor evidence="15">
        <name>Mn(2+)</name>
        <dbReference type="ChEBI" id="CHEBI:29035"/>
    </cofactor>
</comment>
<dbReference type="GO" id="GO:0005024">
    <property type="term" value="F:transforming growth factor beta receptor activity"/>
    <property type="evidence" value="ECO:0007669"/>
    <property type="project" value="TreeGrafter"/>
</dbReference>
<name>A0A4W4F505_ELEEL</name>
<comment type="subcellular location">
    <subcellularLocation>
        <location evidence="1 15">Membrane</location>
        <topology evidence="1 15">Single-pass type I membrane protein</topology>
    </subcellularLocation>
</comment>
<evidence type="ECO:0000256" key="2">
    <source>
        <dbReference type="ARBA" id="ARBA00009605"/>
    </source>
</evidence>
<evidence type="ECO:0000256" key="8">
    <source>
        <dbReference type="ARBA" id="ARBA00022741"/>
    </source>
</evidence>
<dbReference type="Ensembl" id="ENSEEET00000020008.2">
    <property type="protein sequence ID" value="ENSEEEP00000019790.2"/>
    <property type="gene ID" value="ENSEEEG00000009683.2"/>
</dbReference>
<reference evidence="18" key="3">
    <citation type="submission" date="2020-05" db="EMBL/GenBank/DDBJ databases">
        <title>Electrophorus electricus (electric eel) genome, fEleEle1, primary haplotype.</title>
        <authorList>
            <person name="Myers G."/>
            <person name="Meyer A."/>
            <person name="Fedrigo O."/>
            <person name="Formenti G."/>
            <person name="Rhie A."/>
            <person name="Tracey A."/>
            <person name="Sims Y."/>
            <person name="Jarvis E.D."/>
        </authorList>
    </citation>
    <scope>NUCLEOTIDE SEQUENCE [LARGE SCALE GENOMIC DNA]</scope>
</reference>
<dbReference type="InterPro" id="IPR000333">
    <property type="entry name" value="TGFB_receptor"/>
</dbReference>
<dbReference type="Gene3D" id="1.10.510.10">
    <property type="entry name" value="Transferase(Phosphotransferase) domain 1"/>
    <property type="match status" value="1"/>
</dbReference>
<dbReference type="GO" id="GO:0043235">
    <property type="term" value="C:receptor complex"/>
    <property type="evidence" value="ECO:0007669"/>
    <property type="project" value="TreeGrafter"/>
</dbReference>
<organism evidence="18 19">
    <name type="scientific">Electrophorus electricus</name>
    <name type="common">Electric eel</name>
    <name type="synonym">Gymnotus electricus</name>
    <dbReference type="NCBI Taxonomy" id="8005"/>
    <lineage>
        <taxon>Eukaryota</taxon>
        <taxon>Metazoa</taxon>
        <taxon>Chordata</taxon>
        <taxon>Craniata</taxon>
        <taxon>Vertebrata</taxon>
        <taxon>Euteleostomi</taxon>
        <taxon>Actinopterygii</taxon>
        <taxon>Neopterygii</taxon>
        <taxon>Teleostei</taxon>
        <taxon>Ostariophysi</taxon>
        <taxon>Gymnotiformes</taxon>
        <taxon>Gymnotoidei</taxon>
        <taxon>Gymnotidae</taxon>
        <taxon>Electrophorus</taxon>
    </lineage>
</organism>
<keyword evidence="3 15" id="KW-0723">Serine/threonine-protein kinase</keyword>
<dbReference type="GeneTree" id="ENSGT00940000160885"/>
<feature type="signal peptide" evidence="16">
    <location>
        <begin position="1"/>
        <end position="18"/>
    </location>
</feature>
<gene>
    <name evidence="18" type="primary">AMHR2</name>
</gene>
<evidence type="ECO:0000259" key="17">
    <source>
        <dbReference type="PROSITE" id="PS50011"/>
    </source>
</evidence>
<keyword evidence="10 15" id="KW-0067">ATP-binding</keyword>
<keyword evidence="13 15" id="KW-0472">Membrane</keyword>
<keyword evidence="15" id="KW-0464">Manganese</keyword>
<keyword evidence="11 15" id="KW-0460">Magnesium</keyword>
<keyword evidence="6 15" id="KW-0479">Metal-binding</keyword>
<evidence type="ECO:0000256" key="5">
    <source>
        <dbReference type="ARBA" id="ARBA00022692"/>
    </source>
</evidence>
<sequence length="492" mass="54296">NCLLPVFNLCLIYWLSTCIPAPPVAPERKCAFLASPRNTETARSAGNVSGGVQHCARTNCCMGFFQLEHGQARPDLLGCSAVGTSCPESSCHASKPTQNYVRCLCSSDYCNLNITWNDQRETHTHTHTHTHVSLFLIFLFIYFNIFILTALGAKICVSLLCLCLCMYVFIYACTFLSCICLLYIRISFLSFDPFLLQVVAYGHFACVWQGFFQGSLVALKVFPATLRQAFIKEKDVYLLHSMTHSGIAQFLGAGRMGKEFVLVLELATQGSLNKFLSTNVCNWASTLKLVQTLAQGLAYLHSDFNKNGVYKPVIAHCDLSSSNVLVKADGSCALCDFGCSMVLQCSRTHRQGGIQMGTLHYMSPEILEGCVNLSSGRCLLQGDVYSLGLLLWELLVCCSDLHSIVPVHVLPYEAELGPSPSLEDLLSLVSEQRVRPTIPLYWDTHCQGFSVQELLEDCWDHDPDARLTAQCTADRLASLPAELVLGKATFDA</sequence>
<dbReference type="SUPFAM" id="SSF57302">
    <property type="entry name" value="Snake toxin-like"/>
    <property type="match status" value="1"/>
</dbReference>
<dbReference type="Pfam" id="PF07714">
    <property type="entry name" value="PK_Tyr_Ser-Thr"/>
    <property type="match status" value="1"/>
</dbReference>
<reference evidence="18" key="5">
    <citation type="submission" date="2025-09" db="UniProtKB">
        <authorList>
            <consortium name="Ensembl"/>
        </authorList>
    </citation>
    <scope>IDENTIFICATION</scope>
</reference>
<reference evidence="18" key="4">
    <citation type="submission" date="2025-08" db="UniProtKB">
        <authorList>
            <consortium name="Ensembl"/>
        </authorList>
    </citation>
    <scope>IDENTIFICATION</scope>
</reference>
<evidence type="ECO:0000256" key="15">
    <source>
        <dbReference type="RuleBase" id="RU361271"/>
    </source>
</evidence>
<dbReference type="Proteomes" id="UP000314983">
    <property type="component" value="Chromosome 20"/>
</dbReference>
<comment type="similarity">
    <text evidence="2 15">Belongs to the protein kinase superfamily. TKL Ser/Thr protein kinase family. TGFB receptor subfamily.</text>
</comment>
<evidence type="ECO:0000256" key="6">
    <source>
        <dbReference type="ARBA" id="ARBA00022723"/>
    </source>
</evidence>
<reference evidence="19" key="2">
    <citation type="journal article" date="2017" name="Sci. Adv.">
        <title>A tail of two voltages: Proteomic comparison of the three electric organs of the electric eel.</title>
        <authorList>
            <person name="Traeger L.L."/>
            <person name="Sabat G."/>
            <person name="Barrett-Wilt G.A."/>
            <person name="Wells G.B."/>
            <person name="Sussman M.R."/>
        </authorList>
    </citation>
    <scope>NUCLEOTIDE SEQUENCE [LARGE SCALE GENOMIC DNA]</scope>
</reference>
<keyword evidence="12 15" id="KW-1133">Transmembrane helix</keyword>
<dbReference type="CDD" id="cd23616">
    <property type="entry name" value="TFP_LU_ECD_AMHR2"/>
    <property type="match status" value="1"/>
</dbReference>
<dbReference type="PRINTS" id="PR00653">
    <property type="entry name" value="ACTIVIN2R"/>
</dbReference>
<keyword evidence="8 15" id="KW-0547">Nucleotide-binding</keyword>
<feature type="transmembrane region" description="Helical" evidence="15">
    <location>
        <begin position="132"/>
        <end position="152"/>
    </location>
</feature>
<evidence type="ECO:0000256" key="14">
    <source>
        <dbReference type="ARBA" id="ARBA00023170"/>
    </source>
</evidence>
<dbReference type="EC" id="2.7.11.30" evidence="15"/>
<dbReference type="InterPro" id="IPR011009">
    <property type="entry name" value="Kinase-like_dom_sf"/>
</dbReference>
<evidence type="ECO:0000256" key="3">
    <source>
        <dbReference type="ARBA" id="ARBA00022527"/>
    </source>
</evidence>
<keyword evidence="5 15" id="KW-0812">Transmembrane</keyword>
<dbReference type="Gene3D" id="2.10.60.10">
    <property type="entry name" value="CD59"/>
    <property type="match status" value="1"/>
</dbReference>
<dbReference type="GO" id="GO:0030509">
    <property type="term" value="P:BMP signaling pathway"/>
    <property type="evidence" value="ECO:0007669"/>
    <property type="project" value="TreeGrafter"/>
</dbReference>
<dbReference type="GO" id="GO:0005886">
    <property type="term" value="C:plasma membrane"/>
    <property type="evidence" value="ECO:0007669"/>
    <property type="project" value="TreeGrafter"/>
</dbReference>
<evidence type="ECO:0000256" key="12">
    <source>
        <dbReference type="ARBA" id="ARBA00022989"/>
    </source>
</evidence>
<dbReference type="InterPro" id="IPR045860">
    <property type="entry name" value="Snake_toxin-like_sf"/>
</dbReference>
<dbReference type="STRING" id="8005.ENSEEEP00000019790"/>
<evidence type="ECO:0000256" key="16">
    <source>
        <dbReference type="SAM" id="SignalP"/>
    </source>
</evidence>
<evidence type="ECO:0000256" key="11">
    <source>
        <dbReference type="ARBA" id="ARBA00022842"/>
    </source>
</evidence>